<reference evidence="1" key="1">
    <citation type="journal article" date="2021" name="Proc. Natl. Acad. Sci. U.S.A.">
        <title>A Catalog of Tens of Thousands of Viruses from Human Metagenomes Reveals Hidden Associations with Chronic Diseases.</title>
        <authorList>
            <person name="Tisza M.J."/>
            <person name="Buck C.B."/>
        </authorList>
    </citation>
    <scope>NUCLEOTIDE SEQUENCE</scope>
    <source>
        <strain evidence="1">CtZZK17</strain>
    </source>
</reference>
<evidence type="ECO:0000313" key="1">
    <source>
        <dbReference type="EMBL" id="DAD83912.1"/>
    </source>
</evidence>
<accession>A0A8S5MNT7</accession>
<proteinExistence type="predicted"/>
<sequence>MDAAFLLLSEGHLRSYMPAPLQFRVSVFESSIYSPLQLDI</sequence>
<name>A0A8S5MNT7_9CAUD</name>
<organism evidence="1">
    <name type="scientific">Siphoviridae sp. ctZZK17</name>
    <dbReference type="NCBI Taxonomy" id="2826384"/>
    <lineage>
        <taxon>Viruses</taxon>
        <taxon>Duplodnaviria</taxon>
        <taxon>Heunggongvirae</taxon>
        <taxon>Uroviricota</taxon>
        <taxon>Caudoviricetes</taxon>
    </lineage>
</organism>
<protein>
    <submittedName>
        <fullName evidence="1">Uncharacterized protein</fullName>
    </submittedName>
</protein>
<dbReference type="EMBL" id="BK014947">
    <property type="protein sequence ID" value="DAD83912.1"/>
    <property type="molecule type" value="Genomic_DNA"/>
</dbReference>